<comment type="caution">
    <text evidence="2">The sequence shown here is derived from an EMBL/GenBank/DDBJ whole genome shotgun (WGS) entry which is preliminary data.</text>
</comment>
<organism evidence="2 3">
    <name type="scientific">Bacillus benzoevorans</name>
    <dbReference type="NCBI Taxonomy" id="1456"/>
    <lineage>
        <taxon>Bacteria</taxon>
        <taxon>Bacillati</taxon>
        <taxon>Bacillota</taxon>
        <taxon>Bacilli</taxon>
        <taxon>Bacillales</taxon>
        <taxon>Bacillaceae</taxon>
        <taxon>Bacillus</taxon>
    </lineage>
</organism>
<keyword evidence="3" id="KW-1185">Reference proteome</keyword>
<dbReference type="RefSeq" id="WP_184521445.1">
    <property type="nucleotide sequence ID" value="NZ_JACHGK010000001.1"/>
</dbReference>
<dbReference type="InterPro" id="IPR019618">
    <property type="entry name" value="Spore_germination_GerPA"/>
</dbReference>
<proteinExistence type="inferred from homology"/>
<sequence>MPAFVGPVQIINIGGGNVQFGDTLNVAPKSNSKSTFGSGGANTGGFVVTNNGISCTNHFDTDLIDQPNVGNN</sequence>
<gene>
    <name evidence="2" type="ORF">HNR53_000086</name>
</gene>
<accession>A0A7X0HME7</accession>
<reference evidence="2 3" key="1">
    <citation type="submission" date="2020-08" db="EMBL/GenBank/DDBJ databases">
        <title>Genomic Encyclopedia of Type Strains, Phase IV (KMG-IV): sequencing the most valuable type-strain genomes for metagenomic binning, comparative biology and taxonomic classification.</title>
        <authorList>
            <person name="Goeker M."/>
        </authorList>
    </citation>
    <scope>NUCLEOTIDE SEQUENCE [LARGE SCALE GENOMIC DNA]</scope>
    <source>
        <strain evidence="2 3">DSM 5391</strain>
    </source>
</reference>
<evidence type="ECO:0000256" key="1">
    <source>
        <dbReference type="ARBA" id="ARBA00008103"/>
    </source>
</evidence>
<dbReference type="Proteomes" id="UP000531594">
    <property type="component" value="Unassembled WGS sequence"/>
</dbReference>
<dbReference type="EMBL" id="JACHGK010000001">
    <property type="protein sequence ID" value="MBB6443498.1"/>
    <property type="molecule type" value="Genomic_DNA"/>
</dbReference>
<evidence type="ECO:0000313" key="3">
    <source>
        <dbReference type="Proteomes" id="UP000531594"/>
    </source>
</evidence>
<comment type="similarity">
    <text evidence="1">Belongs to the GerPA/GerPF family.</text>
</comment>
<name>A0A7X0HME7_9BACI</name>
<dbReference type="PANTHER" id="PTHR37808">
    <property type="entry name" value="SPORE GERMINATION PROTEIN-LIKE PROTEIN YDZR-RELATED"/>
    <property type="match status" value="1"/>
</dbReference>
<dbReference type="PANTHER" id="PTHR37808:SF1">
    <property type="entry name" value="SPORE GERMINATION PROTEIN-LIKE PROTEIN YDZR"/>
    <property type="match status" value="1"/>
</dbReference>
<dbReference type="AlphaFoldDB" id="A0A7X0HME7"/>
<dbReference type="Pfam" id="PF10676">
    <property type="entry name" value="gerPA"/>
    <property type="match status" value="1"/>
</dbReference>
<protein>
    <submittedName>
        <fullName evidence="2">Spore germination protein PF</fullName>
    </submittedName>
</protein>
<evidence type="ECO:0000313" key="2">
    <source>
        <dbReference type="EMBL" id="MBB6443498.1"/>
    </source>
</evidence>